<dbReference type="Proteomes" id="UP000729402">
    <property type="component" value="Unassembled WGS sequence"/>
</dbReference>
<proteinExistence type="predicted"/>
<sequence>MRFWFPTVWMVRDQSVTTGVLWNSSEVNNSSNNHANISSDALITMSSSGKWRKDNFSYVMYNYNFTMLAAAKKHLHLNRSEQQQEAEQGSFLGNYTYSYHDFDCGFFLDTIVGNERAL</sequence>
<comment type="caution">
    <text evidence="1">The sequence shown here is derived from an EMBL/GenBank/DDBJ whole genome shotgun (WGS) entry which is preliminary data.</text>
</comment>
<dbReference type="EMBL" id="JAAALK010000282">
    <property type="protein sequence ID" value="KAG8077540.1"/>
    <property type="molecule type" value="Genomic_DNA"/>
</dbReference>
<protein>
    <submittedName>
        <fullName evidence="1">Uncharacterized protein</fullName>
    </submittedName>
</protein>
<evidence type="ECO:0000313" key="1">
    <source>
        <dbReference type="EMBL" id="KAG8077540.1"/>
    </source>
</evidence>
<dbReference type="AlphaFoldDB" id="A0A8J5SPA5"/>
<accession>A0A8J5SPA5</accession>
<keyword evidence="2" id="KW-1185">Reference proteome</keyword>
<name>A0A8J5SPA5_ZIZPA</name>
<evidence type="ECO:0000313" key="2">
    <source>
        <dbReference type="Proteomes" id="UP000729402"/>
    </source>
</evidence>
<organism evidence="1 2">
    <name type="scientific">Zizania palustris</name>
    <name type="common">Northern wild rice</name>
    <dbReference type="NCBI Taxonomy" id="103762"/>
    <lineage>
        <taxon>Eukaryota</taxon>
        <taxon>Viridiplantae</taxon>
        <taxon>Streptophyta</taxon>
        <taxon>Embryophyta</taxon>
        <taxon>Tracheophyta</taxon>
        <taxon>Spermatophyta</taxon>
        <taxon>Magnoliopsida</taxon>
        <taxon>Liliopsida</taxon>
        <taxon>Poales</taxon>
        <taxon>Poaceae</taxon>
        <taxon>BOP clade</taxon>
        <taxon>Oryzoideae</taxon>
        <taxon>Oryzeae</taxon>
        <taxon>Zizaniinae</taxon>
        <taxon>Zizania</taxon>
    </lineage>
</organism>
<reference evidence="1" key="1">
    <citation type="journal article" date="2021" name="bioRxiv">
        <title>Whole Genome Assembly and Annotation of Northern Wild Rice, Zizania palustris L., Supports a Whole Genome Duplication in the Zizania Genus.</title>
        <authorList>
            <person name="Haas M."/>
            <person name="Kono T."/>
            <person name="Macchietto M."/>
            <person name="Millas R."/>
            <person name="McGilp L."/>
            <person name="Shao M."/>
            <person name="Duquette J."/>
            <person name="Hirsch C.N."/>
            <person name="Kimball J."/>
        </authorList>
    </citation>
    <scope>NUCLEOTIDE SEQUENCE</scope>
    <source>
        <tissue evidence="1">Fresh leaf tissue</tissue>
    </source>
</reference>
<gene>
    <name evidence="1" type="ORF">GUJ93_ZPchr0007g5538</name>
</gene>
<reference evidence="1" key="2">
    <citation type="submission" date="2021-02" db="EMBL/GenBank/DDBJ databases">
        <authorList>
            <person name="Kimball J.A."/>
            <person name="Haas M.W."/>
            <person name="Macchietto M."/>
            <person name="Kono T."/>
            <person name="Duquette J."/>
            <person name="Shao M."/>
        </authorList>
    </citation>
    <scope>NUCLEOTIDE SEQUENCE</scope>
    <source>
        <tissue evidence="1">Fresh leaf tissue</tissue>
    </source>
</reference>